<keyword evidence="3" id="KW-1185">Reference proteome</keyword>
<accession>A0A194WVP7</accession>
<name>A0A194WVP7_MOLSC</name>
<dbReference type="InterPro" id="IPR051057">
    <property type="entry name" value="PI-PLC_domain"/>
</dbReference>
<dbReference type="Gene3D" id="3.20.20.190">
    <property type="entry name" value="Phosphatidylinositol (PI) phosphodiesterase"/>
    <property type="match status" value="1"/>
</dbReference>
<reference evidence="2 3" key="1">
    <citation type="submission" date="2015-10" db="EMBL/GenBank/DDBJ databases">
        <title>Full genome of DAOMC 229536 Phialocephala scopiformis, a fungal endophyte of spruce producing the potent anti-insectan compound rugulosin.</title>
        <authorList>
            <consortium name="DOE Joint Genome Institute"/>
            <person name="Walker A.K."/>
            <person name="Frasz S.L."/>
            <person name="Seifert K.A."/>
            <person name="Miller J.D."/>
            <person name="Mondo S.J."/>
            <person name="Labutti K."/>
            <person name="Lipzen A."/>
            <person name="Dockter R."/>
            <person name="Kennedy M."/>
            <person name="Grigoriev I.V."/>
            <person name="Spatafora J.W."/>
        </authorList>
    </citation>
    <scope>NUCLEOTIDE SEQUENCE [LARGE SCALE GENOMIC DNA]</scope>
    <source>
        <strain evidence="2 3">CBS 120377</strain>
    </source>
</reference>
<dbReference type="GO" id="GO:0006629">
    <property type="term" value="P:lipid metabolic process"/>
    <property type="evidence" value="ECO:0007669"/>
    <property type="project" value="InterPro"/>
</dbReference>
<keyword evidence="1" id="KW-0732">Signal</keyword>
<dbReference type="PANTHER" id="PTHR13593">
    <property type="match status" value="1"/>
</dbReference>
<dbReference type="GeneID" id="28815659"/>
<dbReference type="RefSeq" id="XP_018066398.1">
    <property type="nucleotide sequence ID" value="XM_018205933.1"/>
</dbReference>
<dbReference type="SUPFAM" id="SSF51695">
    <property type="entry name" value="PLC-like phosphodiesterases"/>
    <property type="match status" value="1"/>
</dbReference>
<feature type="signal peptide" evidence="1">
    <location>
        <begin position="1"/>
        <end position="23"/>
    </location>
</feature>
<dbReference type="PANTHER" id="PTHR13593:SF143">
    <property type="entry name" value="PHOSPHATIDYLINOSITOL-SPECIFIC PHOSPHOLIPASE C X DOMAIN-CONTAINING PROTEIN"/>
    <property type="match status" value="1"/>
</dbReference>
<dbReference type="AlphaFoldDB" id="A0A194WVP7"/>
<evidence type="ECO:0000256" key="1">
    <source>
        <dbReference type="SAM" id="SignalP"/>
    </source>
</evidence>
<dbReference type="InParanoid" id="A0A194WVP7"/>
<dbReference type="EMBL" id="KQ947425">
    <property type="protein sequence ID" value="KUJ12043.1"/>
    <property type="molecule type" value="Genomic_DNA"/>
</dbReference>
<dbReference type="OrthoDB" id="1046782at2759"/>
<gene>
    <name evidence="2" type="ORF">LY89DRAFT_219881</name>
</gene>
<sequence>MRYRKFLLGAASALLCGAKLVLAGPGGYLQLVNLSPYNWQLTYQHSYHMDWIPGDLIPAGGRHEQYVEWWYHWGDNGDCGAEATYQLVGTDLSFTIQARQTGGKKLLIEYSDALAALTMTKEKVIDLGFDHDGSVLFVMSGNGIEPYVTSQPPKNWTQHQLPLISTKELREISMPRSHNAGMNYVSYAYLGNAHNTQCQTYQIYHQLQFGSRWLDLRPALAHGKWLTSHVSKMSTGTYAGATGADFVDMIADINRFNTETPGELLILELSHEVDGADSGATHPLRDGLPPNRWQELYTLLEGIADLWRPTNPDLPLPEDLSTMPISTFIRPGSKSAVLIRLPPWAPAPDSGHPAFVHESRLPWVGEWIQTSDPAILDSSLTTFLLSSRTTPKSPLFRLAYTISPRVKDLIDVANSFHSIIGESMWVEHKLFQTIWEKLSPSTYPNLIEMDNIHNGQVAAVAMVINQRYVSAGAWKRGLRWGVRRDEVVEMGGSGSRNLDLETEHPKASQLKFLFPQEPATSTSQQLNNFTIATGDDLYSIAKAFSIRYTPYVYSQSIHRSTLPLIIRLSSDLTNIKVITHHDLTLGKELQLNFTLS</sequence>
<proteinExistence type="predicted"/>
<dbReference type="InterPro" id="IPR017946">
    <property type="entry name" value="PLC-like_Pdiesterase_TIM-brl"/>
</dbReference>
<evidence type="ECO:0000313" key="3">
    <source>
        <dbReference type="Proteomes" id="UP000070700"/>
    </source>
</evidence>
<dbReference type="GO" id="GO:0008081">
    <property type="term" value="F:phosphoric diester hydrolase activity"/>
    <property type="evidence" value="ECO:0007669"/>
    <property type="project" value="InterPro"/>
</dbReference>
<feature type="chain" id="PRO_5008267582" evidence="1">
    <location>
        <begin position="24"/>
        <end position="596"/>
    </location>
</feature>
<evidence type="ECO:0000313" key="2">
    <source>
        <dbReference type="EMBL" id="KUJ12043.1"/>
    </source>
</evidence>
<dbReference type="Proteomes" id="UP000070700">
    <property type="component" value="Unassembled WGS sequence"/>
</dbReference>
<dbReference type="KEGG" id="psco:LY89DRAFT_219881"/>
<protein>
    <submittedName>
        <fullName evidence="2">PLC-like phosphodiesterase</fullName>
    </submittedName>
</protein>
<organism evidence="2 3">
    <name type="scientific">Mollisia scopiformis</name>
    <name type="common">Conifer needle endophyte fungus</name>
    <name type="synonym">Phialocephala scopiformis</name>
    <dbReference type="NCBI Taxonomy" id="149040"/>
    <lineage>
        <taxon>Eukaryota</taxon>
        <taxon>Fungi</taxon>
        <taxon>Dikarya</taxon>
        <taxon>Ascomycota</taxon>
        <taxon>Pezizomycotina</taxon>
        <taxon>Leotiomycetes</taxon>
        <taxon>Helotiales</taxon>
        <taxon>Mollisiaceae</taxon>
        <taxon>Mollisia</taxon>
    </lineage>
</organism>
<dbReference type="PROSITE" id="PS50007">
    <property type="entry name" value="PIPLC_X_DOMAIN"/>
    <property type="match status" value="1"/>
</dbReference>